<dbReference type="OrthoDB" id="2848340at2759"/>
<evidence type="ECO:0000313" key="3">
    <source>
        <dbReference type="Proteomes" id="UP000886885"/>
    </source>
</evidence>
<dbReference type="PANTHER" id="PTHR31084:SF0">
    <property type="entry name" value="ALPHA-L-FUCOSIDASE 2"/>
    <property type="match status" value="1"/>
</dbReference>
<sequence length="193" mass="21580">MFGLKWILKMFFSGCCKRCFCHEKTRDSILRNVTDKSGRMKLKVEGSDWAVLLLASSSSFDGPFTKPIDSKKDPASDSLSALNSKSVSGNATLHVKKLVAYNNDLSFKRSEDDTASTAGMVKSFKTDEDPSLVELLFQYGRSLLISCSRPRTQVANLQGLWNKDNEPPWEYVQRPSLSLYNFNCIICCALSVP</sequence>
<evidence type="ECO:0000259" key="1">
    <source>
        <dbReference type="Pfam" id="PF22124"/>
    </source>
</evidence>
<reference evidence="2" key="1">
    <citation type="journal article" date="2020" name="bioRxiv">
        <title>Hybrid origin of Populus tomentosa Carr. identified through genome sequencing and phylogenomic analysis.</title>
        <authorList>
            <person name="An X."/>
            <person name="Gao K."/>
            <person name="Chen Z."/>
            <person name="Li J."/>
            <person name="Yang X."/>
            <person name="Yang X."/>
            <person name="Zhou J."/>
            <person name="Guo T."/>
            <person name="Zhao T."/>
            <person name="Huang S."/>
            <person name="Miao D."/>
            <person name="Khan W.U."/>
            <person name="Rao P."/>
            <person name="Ye M."/>
            <person name="Lei B."/>
            <person name="Liao W."/>
            <person name="Wang J."/>
            <person name="Ji L."/>
            <person name="Li Y."/>
            <person name="Guo B."/>
            <person name="Mustafa N.S."/>
            <person name="Li S."/>
            <person name="Yun Q."/>
            <person name="Keller S.R."/>
            <person name="Mao J."/>
            <person name="Zhang R."/>
            <person name="Strauss S.H."/>
        </authorList>
    </citation>
    <scope>NUCLEOTIDE SEQUENCE</scope>
    <source>
        <strain evidence="2">GM15</strain>
        <tissue evidence="2">Leaf</tissue>
    </source>
</reference>
<organism evidence="2 3">
    <name type="scientific">Populus tomentosa</name>
    <name type="common">Chinese white poplar</name>
    <dbReference type="NCBI Taxonomy" id="118781"/>
    <lineage>
        <taxon>Eukaryota</taxon>
        <taxon>Viridiplantae</taxon>
        <taxon>Streptophyta</taxon>
        <taxon>Embryophyta</taxon>
        <taxon>Tracheophyta</taxon>
        <taxon>Spermatophyta</taxon>
        <taxon>Magnoliopsida</taxon>
        <taxon>eudicotyledons</taxon>
        <taxon>Gunneridae</taxon>
        <taxon>Pentapetalae</taxon>
        <taxon>rosids</taxon>
        <taxon>fabids</taxon>
        <taxon>Malpighiales</taxon>
        <taxon>Salicaceae</taxon>
        <taxon>Saliceae</taxon>
        <taxon>Populus</taxon>
    </lineage>
</organism>
<keyword evidence="3" id="KW-1185">Reference proteome</keyword>
<gene>
    <name evidence="2" type="ORF">POTOM_060515</name>
</gene>
<dbReference type="EMBL" id="JAAWWB010000748">
    <property type="protein sequence ID" value="KAG6736612.1"/>
    <property type="molecule type" value="Genomic_DNA"/>
</dbReference>
<dbReference type="GO" id="GO:0005975">
    <property type="term" value="P:carbohydrate metabolic process"/>
    <property type="evidence" value="ECO:0007669"/>
    <property type="project" value="InterPro"/>
</dbReference>
<dbReference type="GO" id="GO:0004560">
    <property type="term" value="F:alpha-L-fucosidase activity"/>
    <property type="evidence" value="ECO:0007669"/>
    <property type="project" value="TreeGrafter"/>
</dbReference>
<accession>A0A8X8C0C3</accession>
<dbReference type="AlphaFoldDB" id="A0A8X8C0C3"/>
<dbReference type="InterPro" id="IPR054363">
    <property type="entry name" value="GH95_cat"/>
</dbReference>
<dbReference type="SUPFAM" id="SSF48208">
    <property type="entry name" value="Six-hairpin glycosidases"/>
    <property type="match status" value="1"/>
</dbReference>
<dbReference type="Pfam" id="PF22124">
    <property type="entry name" value="Glyco_hydro_95_cat"/>
    <property type="match status" value="1"/>
</dbReference>
<evidence type="ECO:0000313" key="2">
    <source>
        <dbReference type="EMBL" id="KAG6736612.1"/>
    </source>
</evidence>
<comment type="caution">
    <text evidence="2">The sequence shown here is derived from an EMBL/GenBank/DDBJ whole genome shotgun (WGS) entry which is preliminary data.</text>
</comment>
<dbReference type="Proteomes" id="UP000886885">
    <property type="component" value="Unassembled WGS sequence"/>
</dbReference>
<name>A0A8X8C0C3_POPTO</name>
<dbReference type="Gene3D" id="2.70.98.50">
    <property type="entry name" value="putative glycoside hydrolase family protein from bacillus halodurans"/>
    <property type="match status" value="1"/>
</dbReference>
<proteinExistence type="predicted"/>
<feature type="domain" description="Glycosyl hydrolase family 95 catalytic" evidence="1">
    <location>
        <begin position="103"/>
        <end position="170"/>
    </location>
</feature>
<dbReference type="InterPro" id="IPR008928">
    <property type="entry name" value="6-hairpin_glycosidase_sf"/>
</dbReference>
<protein>
    <recommendedName>
        <fullName evidence="1">Glycosyl hydrolase family 95 catalytic domain-containing protein</fullName>
    </recommendedName>
</protein>
<dbReference type="PANTHER" id="PTHR31084">
    <property type="entry name" value="ALPHA-L-FUCOSIDASE 2"/>
    <property type="match status" value="1"/>
</dbReference>